<comment type="similarity">
    <text evidence="1">Belongs to the amino acid-polyamine-organocation (APC) superfamily. Cationic amino acid transporter (CAT) (TC 2.A.3.3) family.</text>
</comment>
<accession>A0AAP0BVP2</accession>
<dbReference type="GO" id="GO:0005313">
    <property type="term" value="F:L-glutamate transmembrane transporter activity"/>
    <property type="evidence" value="ECO:0007669"/>
    <property type="project" value="TreeGrafter"/>
</dbReference>
<dbReference type="GO" id="GO:0015189">
    <property type="term" value="F:L-lysine transmembrane transporter activity"/>
    <property type="evidence" value="ECO:0007669"/>
    <property type="project" value="TreeGrafter"/>
</dbReference>
<evidence type="ECO:0000313" key="3">
    <source>
        <dbReference type="EMBL" id="KAK8951923.1"/>
    </source>
</evidence>
<feature type="transmembrane region" description="Helical" evidence="2">
    <location>
        <begin position="159"/>
        <end position="181"/>
    </location>
</feature>
<dbReference type="PANTHER" id="PTHR43243:SF1">
    <property type="entry name" value="CATIONIC AMINO ACID TRANSPORTER 1"/>
    <property type="match status" value="1"/>
</dbReference>
<evidence type="ECO:0000313" key="4">
    <source>
        <dbReference type="Proteomes" id="UP001418222"/>
    </source>
</evidence>
<proteinExistence type="inferred from homology"/>
<dbReference type="PANTHER" id="PTHR43243">
    <property type="entry name" value="INNER MEMBRANE TRANSPORTER YGJI-RELATED"/>
    <property type="match status" value="1"/>
</dbReference>
<dbReference type="Gene3D" id="1.20.1740.10">
    <property type="entry name" value="Amino acid/polyamine transporter I"/>
    <property type="match status" value="1"/>
</dbReference>
<evidence type="ECO:0000256" key="2">
    <source>
        <dbReference type="SAM" id="Phobius"/>
    </source>
</evidence>
<feature type="transmembrane region" description="Helical" evidence="2">
    <location>
        <begin position="55"/>
        <end position="73"/>
    </location>
</feature>
<dbReference type="AlphaFoldDB" id="A0AAP0BVP2"/>
<comment type="caution">
    <text evidence="3">The sequence shown here is derived from an EMBL/GenBank/DDBJ whole genome shotgun (WGS) entry which is preliminary data.</text>
</comment>
<name>A0AAP0BVP2_9ASPA</name>
<keyword evidence="2" id="KW-1133">Transmembrane helix</keyword>
<sequence>MFSSSKQDELEIQTLPALFFRLARSWTSYFATLLNHHPKHFHIHSTSLSADYSRLNPIAWVVIIAPVYFFAVISTEGTSCLNNIASIVHMSVIVFVVIAGLTKANTRILAPFTSLGRREIFSASAVLFFTHVDFDAISTMKEGTRINPAKDIPFGHVNIMSITTVGYCLLSPTLCLMHAAVQ</sequence>
<protein>
    <submittedName>
        <fullName evidence="3">Cationic amino acid transporter 1</fullName>
    </submittedName>
</protein>
<evidence type="ECO:0000256" key="1">
    <source>
        <dbReference type="ARBA" id="ARBA00008572"/>
    </source>
</evidence>
<gene>
    <name evidence="3" type="primary">CAT1</name>
    <name evidence="3" type="ORF">KSP39_PZI004791</name>
</gene>
<dbReference type="EMBL" id="JBBWWQ010000003">
    <property type="protein sequence ID" value="KAK8951923.1"/>
    <property type="molecule type" value="Genomic_DNA"/>
</dbReference>
<reference evidence="3 4" key="1">
    <citation type="journal article" date="2022" name="Nat. Plants">
        <title>Genomes of leafy and leafless Platanthera orchids illuminate the evolution of mycoheterotrophy.</title>
        <authorList>
            <person name="Li M.H."/>
            <person name="Liu K.W."/>
            <person name="Li Z."/>
            <person name="Lu H.C."/>
            <person name="Ye Q.L."/>
            <person name="Zhang D."/>
            <person name="Wang J.Y."/>
            <person name="Li Y.F."/>
            <person name="Zhong Z.M."/>
            <person name="Liu X."/>
            <person name="Yu X."/>
            <person name="Liu D.K."/>
            <person name="Tu X.D."/>
            <person name="Liu B."/>
            <person name="Hao Y."/>
            <person name="Liao X.Y."/>
            <person name="Jiang Y.T."/>
            <person name="Sun W.H."/>
            <person name="Chen J."/>
            <person name="Chen Y.Q."/>
            <person name="Ai Y."/>
            <person name="Zhai J.W."/>
            <person name="Wu S.S."/>
            <person name="Zhou Z."/>
            <person name="Hsiao Y.Y."/>
            <person name="Wu W.L."/>
            <person name="Chen Y.Y."/>
            <person name="Lin Y.F."/>
            <person name="Hsu J.L."/>
            <person name="Li C.Y."/>
            <person name="Wang Z.W."/>
            <person name="Zhao X."/>
            <person name="Zhong W.Y."/>
            <person name="Ma X.K."/>
            <person name="Ma L."/>
            <person name="Huang J."/>
            <person name="Chen G.Z."/>
            <person name="Huang M.Z."/>
            <person name="Huang L."/>
            <person name="Peng D.H."/>
            <person name="Luo Y.B."/>
            <person name="Zou S.Q."/>
            <person name="Chen S.P."/>
            <person name="Lan S."/>
            <person name="Tsai W.C."/>
            <person name="Van de Peer Y."/>
            <person name="Liu Z.J."/>
        </authorList>
    </citation>
    <scope>NUCLEOTIDE SEQUENCE [LARGE SCALE GENOMIC DNA]</scope>
    <source>
        <strain evidence="3">Lor287</strain>
    </source>
</reference>
<dbReference type="GO" id="GO:0005886">
    <property type="term" value="C:plasma membrane"/>
    <property type="evidence" value="ECO:0007669"/>
    <property type="project" value="TreeGrafter"/>
</dbReference>
<organism evidence="3 4">
    <name type="scientific">Platanthera zijinensis</name>
    <dbReference type="NCBI Taxonomy" id="2320716"/>
    <lineage>
        <taxon>Eukaryota</taxon>
        <taxon>Viridiplantae</taxon>
        <taxon>Streptophyta</taxon>
        <taxon>Embryophyta</taxon>
        <taxon>Tracheophyta</taxon>
        <taxon>Spermatophyta</taxon>
        <taxon>Magnoliopsida</taxon>
        <taxon>Liliopsida</taxon>
        <taxon>Asparagales</taxon>
        <taxon>Orchidaceae</taxon>
        <taxon>Orchidoideae</taxon>
        <taxon>Orchideae</taxon>
        <taxon>Orchidinae</taxon>
        <taxon>Platanthera</taxon>
    </lineage>
</organism>
<feature type="transmembrane region" description="Helical" evidence="2">
    <location>
        <begin position="80"/>
        <end position="100"/>
    </location>
</feature>
<keyword evidence="2" id="KW-0812">Transmembrane</keyword>
<keyword evidence="2" id="KW-0472">Membrane</keyword>
<dbReference type="Proteomes" id="UP001418222">
    <property type="component" value="Unassembled WGS sequence"/>
</dbReference>
<keyword evidence="4" id="KW-1185">Reference proteome</keyword>